<evidence type="ECO:0000256" key="1">
    <source>
        <dbReference type="SAM" id="SignalP"/>
    </source>
</evidence>
<reference evidence="2 3" key="1">
    <citation type="journal article" date="2011" name="J. Bacteriol.">
        <title>Genome sequence of the mercury-methylating strain Desulfovibrio desulfuricans ND132.</title>
        <authorList>
            <person name="Brown S.D."/>
            <person name="Gilmour C.C."/>
            <person name="Kucken A.M."/>
            <person name="Wall J.D."/>
            <person name="Elias D.A."/>
            <person name="Brandt C.C."/>
            <person name="Podar M."/>
            <person name="Chertkov O."/>
            <person name="Held B."/>
            <person name="Bruce D.C."/>
            <person name="Detter J.C."/>
            <person name="Tapia R."/>
            <person name="Han C.S."/>
            <person name="Goodwin L.A."/>
            <person name="Cheng J.F."/>
            <person name="Pitluck S."/>
            <person name="Woyke T."/>
            <person name="Mikhailova N."/>
            <person name="Ivanova N.N."/>
            <person name="Han J."/>
            <person name="Lucas S."/>
            <person name="Lapidus A.L."/>
            <person name="Land M.L."/>
            <person name="Hauser L.J."/>
            <person name="Palumbo A.V."/>
        </authorList>
    </citation>
    <scope>NUCLEOTIDE SEQUENCE [LARGE SCALE GENOMIC DNA]</scope>
    <source>
        <strain evidence="2 3">ND132</strain>
    </source>
</reference>
<evidence type="ECO:0000313" key="2">
    <source>
        <dbReference type="EMBL" id="EGB16042.1"/>
    </source>
</evidence>
<gene>
    <name evidence="2" type="ORF">DND132_2839</name>
</gene>
<dbReference type="PROSITE" id="PS51257">
    <property type="entry name" value="PROKAR_LIPOPROTEIN"/>
    <property type="match status" value="1"/>
</dbReference>
<dbReference type="Proteomes" id="UP000007845">
    <property type="component" value="Chromosome"/>
</dbReference>
<feature type="chain" id="PRO_5003255549" description="Lipoprotein" evidence="1">
    <location>
        <begin position="23"/>
        <end position="181"/>
    </location>
</feature>
<dbReference type="STRING" id="641491.DND132_2839"/>
<name>F0JJE3_9BACT</name>
<dbReference type="KEGG" id="ddn:DND132_2839"/>
<organism evidence="2 3">
    <name type="scientific">Pseudodesulfovibrio mercurii</name>
    <dbReference type="NCBI Taxonomy" id="641491"/>
    <lineage>
        <taxon>Bacteria</taxon>
        <taxon>Pseudomonadati</taxon>
        <taxon>Thermodesulfobacteriota</taxon>
        <taxon>Desulfovibrionia</taxon>
        <taxon>Desulfovibrionales</taxon>
        <taxon>Desulfovibrionaceae</taxon>
    </lineage>
</organism>
<dbReference type="RefSeq" id="WP_014323468.1">
    <property type="nucleotide sequence ID" value="NC_016803.1"/>
</dbReference>
<evidence type="ECO:0008006" key="4">
    <source>
        <dbReference type="Google" id="ProtNLM"/>
    </source>
</evidence>
<accession>F0JJE3</accession>
<dbReference type="EMBL" id="CP003220">
    <property type="protein sequence ID" value="EGB16042.1"/>
    <property type="molecule type" value="Genomic_DNA"/>
</dbReference>
<keyword evidence="1" id="KW-0732">Signal</keyword>
<feature type="signal peptide" evidence="1">
    <location>
        <begin position="1"/>
        <end position="22"/>
    </location>
</feature>
<evidence type="ECO:0000313" key="3">
    <source>
        <dbReference type="Proteomes" id="UP000007845"/>
    </source>
</evidence>
<sequence length="181" mass="20086" precursor="true">MNRPLSLVFLATLMLWMAGCAARGPLTEERADNVITYARIDTGRAVTVTLGPDLKYEKRVHREFMGTTVEGWLYRADDGTSVLVSSMDRRKFEDLIGRPIDAPRTGIKAYPPQTSWLPKLCQLVRAYVVSMDGDVVAAVKFGPQPDGECDGSVDDEAYMAAHLDEVAAFDRTAEREIALSW</sequence>
<dbReference type="HOGENOM" id="CLU_1486777_0_0_7"/>
<dbReference type="AlphaFoldDB" id="F0JJE3"/>
<keyword evidence="3" id="KW-1185">Reference proteome</keyword>
<proteinExistence type="predicted"/>
<protein>
    <recommendedName>
        <fullName evidence="4">Lipoprotein</fullName>
    </recommendedName>
</protein>
<dbReference type="OrthoDB" id="5465018at2"/>